<proteinExistence type="predicted"/>
<name>A0ABQ6JNS6_9ACTN</name>
<keyword evidence="2" id="KW-1185">Reference proteome</keyword>
<comment type="caution">
    <text evidence="1">The sequence shown here is derived from an EMBL/GenBank/DDBJ whole genome shotgun (WGS) entry which is preliminary data.</text>
</comment>
<accession>A0ABQ6JNS6</accession>
<dbReference type="Proteomes" id="UP001157017">
    <property type="component" value="Unassembled WGS sequence"/>
</dbReference>
<evidence type="ECO:0000313" key="2">
    <source>
        <dbReference type="Proteomes" id="UP001157017"/>
    </source>
</evidence>
<protein>
    <submittedName>
        <fullName evidence="1">Uncharacterized protein</fullName>
    </submittedName>
</protein>
<gene>
    <name evidence="1" type="ORF">GCM10025868_36550</name>
</gene>
<dbReference type="EMBL" id="BSUZ01000001">
    <property type="protein sequence ID" value="GMA88405.1"/>
    <property type="molecule type" value="Genomic_DNA"/>
</dbReference>
<sequence length="74" mass="7616">MAAGSRLRWSWYDGTTSSFVGSVFVGVGFVFRIEAMVVPASAGLASTGCTASAAAVAVSATRVGIADERVEGWR</sequence>
<organism evidence="1 2">
    <name type="scientific">Angustibacter aerolatus</name>
    <dbReference type="NCBI Taxonomy" id="1162965"/>
    <lineage>
        <taxon>Bacteria</taxon>
        <taxon>Bacillati</taxon>
        <taxon>Actinomycetota</taxon>
        <taxon>Actinomycetes</taxon>
        <taxon>Kineosporiales</taxon>
        <taxon>Kineosporiaceae</taxon>
    </lineage>
</organism>
<evidence type="ECO:0000313" key="1">
    <source>
        <dbReference type="EMBL" id="GMA88405.1"/>
    </source>
</evidence>
<reference evidence="2" key="1">
    <citation type="journal article" date="2019" name="Int. J. Syst. Evol. Microbiol.">
        <title>The Global Catalogue of Microorganisms (GCM) 10K type strain sequencing project: providing services to taxonomists for standard genome sequencing and annotation.</title>
        <authorList>
            <consortium name="The Broad Institute Genomics Platform"/>
            <consortium name="The Broad Institute Genome Sequencing Center for Infectious Disease"/>
            <person name="Wu L."/>
            <person name="Ma J."/>
        </authorList>
    </citation>
    <scope>NUCLEOTIDE SEQUENCE [LARGE SCALE GENOMIC DNA]</scope>
    <source>
        <strain evidence="2">NBRC 108730</strain>
    </source>
</reference>